<accession>A0A0E9QKK4</accession>
<reference evidence="2" key="2">
    <citation type="journal article" date="2015" name="Fish Shellfish Immunol.">
        <title>Early steps in the European eel (Anguilla anguilla)-Vibrio vulnificus interaction in the gills: Role of the RtxA13 toxin.</title>
        <authorList>
            <person name="Callol A."/>
            <person name="Pajuelo D."/>
            <person name="Ebbesson L."/>
            <person name="Teles M."/>
            <person name="MacKenzie S."/>
            <person name="Amaro C."/>
        </authorList>
    </citation>
    <scope>NUCLEOTIDE SEQUENCE</scope>
</reference>
<sequence length="44" mass="4917">MVPPTTSHASLHSSTSSCSKLQGKWREINQRHTVLKATQPLLMK</sequence>
<protein>
    <submittedName>
        <fullName evidence="2">Uncharacterized protein</fullName>
    </submittedName>
</protein>
<dbReference type="EMBL" id="GBXM01091293">
    <property type="protein sequence ID" value="JAH17284.1"/>
    <property type="molecule type" value="Transcribed_RNA"/>
</dbReference>
<dbReference type="AlphaFoldDB" id="A0A0E9QKK4"/>
<feature type="region of interest" description="Disordered" evidence="1">
    <location>
        <begin position="1"/>
        <end position="23"/>
    </location>
</feature>
<feature type="compositionally biased region" description="Low complexity" evidence="1">
    <location>
        <begin position="1"/>
        <end position="19"/>
    </location>
</feature>
<name>A0A0E9QKK4_ANGAN</name>
<organism evidence="2">
    <name type="scientific">Anguilla anguilla</name>
    <name type="common">European freshwater eel</name>
    <name type="synonym">Muraena anguilla</name>
    <dbReference type="NCBI Taxonomy" id="7936"/>
    <lineage>
        <taxon>Eukaryota</taxon>
        <taxon>Metazoa</taxon>
        <taxon>Chordata</taxon>
        <taxon>Craniata</taxon>
        <taxon>Vertebrata</taxon>
        <taxon>Euteleostomi</taxon>
        <taxon>Actinopterygii</taxon>
        <taxon>Neopterygii</taxon>
        <taxon>Teleostei</taxon>
        <taxon>Anguilliformes</taxon>
        <taxon>Anguillidae</taxon>
        <taxon>Anguilla</taxon>
    </lineage>
</organism>
<evidence type="ECO:0000256" key="1">
    <source>
        <dbReference type="SAM" id="MobiDB-lite"/>
    </source>
</evidence>
<evidence type="ECO:0000313" key="2">
    <source>
        <dbReference type="EMBL" id="JAH17284.1"/>
    </source>
</evidence>
<proteinExistence type="predicted"/>
<reference evidence="2" key="1">
    <citation type="submission" date="2014-11" db="EMBL/GenBank/DDBJ databases">
        <authorList>
            <person name="Amaro Gonzalez C."/>
        </authorList>
    </citation>
    <scope>NUCLEOTIDE SEQUENCE</scope>
</reference>